<gene>
    <name evidence="2" type="ORF">NCTC7915_00221</name>
</gene>
<accession>A0AA46BLG5</accession>
<evidence type="ECO:0000256" key="1">
    <source>
        <dbReference type="SAM" id="MobiDB-lite"/>
    </source>
</evidence>
<dbReference type="AlphaFoldDB" id="A0AA46BLG5"/>
<evidence type="ECO:0000313" key="2">
    <source>
        <dbReference type="EMBL" id="STD04223.1"/>
    </source>
</evidence>
<organism evidence="2 3">
    <name type="scientific">Dermatophilus congolensis</name>
    <dbReference type="NCBI Taxonomy" id="1863"/>
    <lineage>
        <taxon>Bacteria</taxon>
        <taxon>Bacillati</taxon>
        <taxon>Actinomycetota</taxon>
        <taxon>Actinomycetes</taxon>
        <taxon>Micrococcales</taxon>
        <taxon>Dermatophilaceae</taxon>
        <taxon>Dermatophilus</taxon>
    </lineage>
</organism>
<feature type="compositionally biased region" description="Basic and acidic residues" evidence="1">
    <location>
        <begin position="49"/>
        <end position="65"/>
    </location>
</feature>
<protein>
    <submittedName>
        <fullName evidence="2">Uncharacterized protein</fullName>
    </submittedName>
</protein>
<feature type="region of interest" description="Disordered" evidence="1">
    <location>
        <begin position="1"/>
        <end position="65"/>
    </location>
</feature>
<proteinExistence type="predicted"/>
<name>A0AA46BLG5_9MICO</name>
<dbReference type="Proteomes" id="UP000254118">
    <property type="component" value="Unassembled WGS sequence"/>
</dbReference>
<reference evidence="2 3" key="1">
    <citation type="submission" date="2018-06" db="EMBL/GenBank/DDBJ databases">
        <authorList>
            <consortium name="Pathogen Informatics"/>
            <person name="Doyle S."/>
        </authorList>
    </citation>
    <scope>NUCLEOTIDE SEQUENCE [LARGE SCALE GENOMIC DNA]</scope>
    <source>
        <strain evidence="2 3">NCTC7915</strain>
    </source>
</reference>
<dbReference type="RefSeq" id="WP_147279140.1">
    <property type="nucleotide sequence ID" value="NZ_JAAFNO010000001.1"/>
</dbReference>
<evidence type="ECO:0000313" key="3">
    <source>
        <dbReference type="Proteomes" id="UP000254118"/>
    </source>
</evidence>
<comment type="caution">
    <text evidence="2">The sequence shown here is derived from an EMBL/GenBank/DDBJ whole genome shotgun (WGS) entry which is preliminary data.</text>
</comment>
<sequence length="65" mass="7151">MTQSHDPVEVSRSDRQAKEMESAKQRAEDAHPGQAGYGQPGQNTGRTHGHIEDEARQADSPEKHS</sequence>
<feature type="compositionally biased region" description="Basic and acidic residues" evidence="1">
    <location>
        <begin position="1"/>
        <end position="31"/>
    </location>
</feature>
<dbReference type="EMBL" id="UFYA01000001">
    <property type="protein sequence ID" value="STD04223.1"/>
    <property type="molecule type" value="Genomic_DNA"/>
</dbReference>